<feature type="signal peptide" evidence="1">
    <location>
        <begin position="1"/>
        <end position="16"/>
    </location>
</feature>
<organism evidence="2 3">
    <name type="scientific">Guyanagaster necrorhizus</name>
    <dbReference type="NCBI Taxonomy" id="856835"/>
    <lineage>
        <taxon>Eukaryota</taxon>
        <taxon>Fungi</taxon>
        <taxon>Dikarya</taxon>
        <taxon>Basidiomycota</taxon>
        <taxon>Agaricomycotina</taxon>
        <taxon>Agaricomycetes</taxon>
        <taxon>Agaricomycetidae</taxon>
        <taxon>Agaricales</taxon>
        <taxon>Marasmiineae</taxon>
        <taxon>Physalacriaceae</taxon>
        <taxon>Guyanagaster</taxon>
    </lineage>
</organism>
<evidence type="ECO:0000256" key="1">
    <source>
        <dbReference type="SAM" id="SignalP"/>
    </source>
</evidence>
<evidence type="ECO:0000313" key="2">
    <source>
        <dbReference type="EMBL" id="KAG7443076.1"/>
    </source>
</evidence>
<dbReference type="AlphaFoldDB" id="A0A9P8APS2"/>
<sequence length="137" mass="15424">MSMACLLGVLTRTCRGCYLPMGLLPVFQKGRRSKARLTRTVHMPDLKYASRQTRNKVLTIPCLGSFLNIFYCKSPSADPDAISSLVRFITGSLMEFGEHRTLENWSYIHFLFFFTFTVLSIPSVKCRGIAAPPILLA</sequence>
<accession>A0A9P8APS2</accession>
<dbReference type="EMBL" id="MU250547">
    <property type="protein sequence ID" value="KAG7443076.1"/>
    <property type="molecule type" value="Genomic_DNA"/>
</dbReference>
<comment type="caution">
    <text evidence="2">The sequence shown here is derived from an EMBL/GenBank/DDBJ whole genome shotgun (WGS) entry which is preliminary data.</text>
</comment>
<dbReference type="GeneID" id="66099865"/>
<dbReference type="Proteomes" id="UP000812287">
    <property type="component" value="Unassembled WGS sequence"/>
</dbReference>
<dbReference type="RefSeq" id="XP_043036576.1">
    <property type="nucleotide sequence ID" value="XM_043177578.1"/>
</dbReference>
<keyword evidence="1" id="KW-0732">Signal</keyword>
<keyword evidence="3" id="KW-1185">Reference proteome</keyword>
<feature type="chain" id="PRO_5040502494" evidence="1">
    <location>
        <begin position="17"/>
        <end position="137"/>
    </location>
</feature>
<proteinExistence type="predicted"/>
<reference evidence="2" key="1">
    <citation type="submission" date="2020-11" db="EMBL/GenBank/DDBJ databases">
        <title>Adaptations for nitrogen fixation in a non-lichenized fungal sporocarp promotes dispersal by wood-feeding termites.</title>
        <authorList>
            <consortium name="DOE Joint Genome Institute"/>
            <person name="Koch R.A."/>
            <person name="Yoon G."/>
            <person name="Arayal U."/>
            <person name="Lail K."/>
            <person name="Amirebrahimi M."/>
            <person name="Labutti K."/>
            <person name="Lipzen A."/>
            <person name="Riley R."/>
            <person name="Barry K."/>
            <person name="Henrissat B."/>
            <person name="Grigoriev I.V."/>
            <person name="Herr J.R."/>
            <person name="Aime M.C."/>
        </authorList>
    </citation>
    <scope>NUCLEOTIDE SEQUENCE</scope>
    <source>
        <strain evidence="2">MCA 3950</strain>
    </source>
</reference>
<name>A0A9P8APS2_9AGAR</name>
<evidence type="ECO:0000313" key="3">
    <source>
        <dbReference type="Proteomes" id="UP000812287"/>
    </source>
</evidence>
<protein>
    <submittedName>
        <fullName evidence="2">Uncharacterized protein</fullName>
    </submittedName>
</protein>
<gene>
    <name evidence="2" type="ORF">BT62DRAFT_1009676</name>
</gene>